<dbReference type="InterPro" id="IPR011991">
    <property type="entry name" value="ArsR-like_HTH"/>
</dbReference>
<dbReference type="SUPFAM" id="SSF46785">
    <property type="entry name" value="Winged helix' DNA-binding domain"/>
    <property type="match status" value="1"/>
</dbReference>
<keyword evidence="2" id="KW-0238">DNA-binding</keyword>
<dbReference type="InterPro" id="IPR001845">
    <property type="entry name" value="HTH_ArsR_DNA-bd_dom"/>
</dbReference>
<dbReference type="Gene3D" id="1.10.10.10">
    <property type="entry name" value="Winged helix-like DNA-binding domain superfamily/Winged helix DNA-binding domain"/>
    <property type="match status" value="1"/>
</dbReference>
<evidence type="ECO:0000256" key="3">
    <source>
        <dbReference type="ARBA" id="ARBA00023163"/>
    </source>
</evidence>
<evidence type="ECO:0000256" key="1">
    <source>
        <dbReference type="ARBA" id="ARBA00023015"/>
    </source>
</evidence>
<dbReference type="PANTHER" id="PTHR43132:SF6">
    <property type="entry name" value="HTH-TYPE TRANSCRIPTIONAL REPRESSOR CZRA"/>
    <property type="match status" value="1"/>
</dbReference>
<dbReference type="InterPro" id="IPR036390">
    <property type="entry name" value="WH_DNA-bd_sf"/>
</dbReference>
<evidence type="ECO:0000313" key="5">
    <source>
        <dbReference type="EMBL" id="MCO8277795.1"/>
    </source>
</evidence>
<dbReference type="InterPro" id="IPR036388">
    <property type="entry name" value="WH-like_DNA-bd_sf"/>
</dbReference>
<evidence type="ECO:0000259" key="4">
    <source>
        <dbReference type="PROSITE" id="PS50987"/>
    </source>
</evidence>
<evidence type="ECO:0000313" key="6">
    <source>
        <dbReference type="Proteomes" id="UP001523369"/>
    </source>
</evidence>
<gene>
    <name evidence="5" type="ORF">M1L60_45215</name>
</gene>
<dbReference type="EMBL" id="JAMYJR010000065">
    <property type="protein sequence ID" value="MCO8277795.1"/>
    <property type="molecule type" value="Genomic_DNA"/>
</dbReference>
<proteinExistence type="predicted"/>
<keyword evidence="1" id="KW-0805">Transcription regulation</keyword>
<comment type="caution">
    <text evidence="5">The sequence shown here is derived from an EMBL/GenBank/DDBJ whole genome shotgun (WGS) entry which is preliminary data.</text>
</comment>
<dbReference type="SMART" id="SM00418">
    <property type="entry name" value="HTH_ARSR"/>
    <property type="match status" value="1"/>
</dbReference>
<dbReference type="PRINTS" id="PR00778">
    <property type="entry name" value="HTHARSR"/>
</dbReference>
<dbReference type="InterPro" id="IPR051011">
    <property type="entry name" value="Metal_resp_trans_reg"/>
</dbReference>
<keyword evidence="6" id="KW-1185">Reference proteome</keyword>
<evidence type="ECO:0000256" key="2">
    <source>
        <dbReference type="ARBA" id="ARBA00023125"/>
    </source>
</evidence>
<sequence>MQDGAIGQYEAAGELFKALSSPIRLAIVDLLATEPRYVHQLVELTGLTQPLVSQHLRVLRMAGLVRGVRQRREIAYGLVDDHVAHIVRDALTHSREDWHHTADRGSGSAA</sequence>
<dbReference type="NCBIfam" id="NF033788">
    <property type="entry name" value="HTH_metalloreg"/>
    <property type="match status" value="1"/>
</dbReference>
<dbReference type="PANTHER" id="PTHR43132">
    <property type="entry name" value="ARSENICAL RESISTANCE OPERON REPRESSOR ARSR-RELATED"/>
    <property type="match status" value="1"/>
</dbReference>
<feature type="domain" description="HTH arsR-type" evidence="4">
    <location>
        <begin position="6"/>
        <end position="98"/>
    </location>
</feature>
<accession>A0ABT1E6L9</accession>
<dbReference type="RefSeq" id="WP_253243801.1">
    <property type="nucleotide sequence ID" value="NZ_JAMYJR010000065.1"/>
</dbReference>
<reference evidence="5 6" key="1">
    <citation type="submission" date="2022-06" db="EMBL/GenBank/DDBJ databases">
        <title>New Species of the Genus Actinoplanes, ActinopZanes ferrugineus.</title>
        <authorList>
            <person name="Ding P."/>
        </authorList>
    </citation>
    <scope>NUCLEOTIDE SEQUENCE [LARGE SCALE GENOMIC DNA]</scope>
    <source>
        <strain evidence="5 6">TRM88003</strain>
    </source>
</reference>
<dbReference type="Pfam" id="PF01022">
    <property type="entry name" value="HTH_5"/>
    <property type="match status" value="1"/>
</dbReference>
<keyword evidence="3" id="KW-0804">Transcription</keyword>
<dbReference type="PROSITE" id="PS50987">
    <property type="entry name" value="HTH_ARSR_2"/>
    <property type="match status" value="1"/>
</dbReference>
<organism evidence="5 6">
    <name type="scientific">Paractinoplanes aksuensis</name>
    <dbReference type="NCBI Taxonomy" id="2939490"/>
    <lineage>
        <taxon>Bacteria</taxon>
        <taxon>Bacillati</taxon>
        <taxon>Actinomycetota</taxon>
        <taxon>Actinomycetes</taxon>
        <taxon>Micromonosporales</taxon>
        <taxon>Micromonosporaceae</taxon>
        <taxon>Paractinoplanes</taxon>
    </lineage>
</organism>
<dbReference type="Proteomes" id="UP001523369">
    <property type="component" value="Unassembled WGS sequence"/>
</dbReference>
<dbReference type="CDD" id="cd00090">
    <property type="entry name" value="HTH_ARSR"/>
    <property type="match status" value="1"/>
</dbReference>
<protein>
    <submittedName>
        <fullName evidence="5">Metalloregulator ArsR/SmtB family transcription factor</fullName>
    </submittedName>
</protein>
<name>A0ABT1E6L9_9ACTN</name>